<keyword evidence="1" id="KW-0479">Metal-binding</keyword>
<dbReference type="GO" id="GO:0008270">
    <property type="term" value="F:zinc ion binding"/>
    <property type="evidence" value="ECO:0007669"/>
    <property type="project" value="UniProtKB-KW"/>
</dbReference>
<keyword evidence="3" id="KW-0862">Zinc</keyword>
<feature type="region of interest" description="Disordered" evidence="4">
    <location>
        <begin position="90"/>
        <end position="121"/>
    </location>
</feature>
<dbReference type="InterPro" id="IPR013083">
    <property type="entry name" value="Znf_RING/FYVE/PHD"/>
</dbReference>
<dbReference type="GeneID" id="113432829"/>
<dbReference type="PROSITE" id="PS00518">
    <property type="entry name" value="ZF_RING_1"/>
    <property type="match status" value="1"/>
</dbReference>
<keyword evidence="2" id="KW-0863">Zinc-finger</keyword>
<evidence type="ECO:0000256" key="2">
    <source>
        <dbReference type="ARBA" id="ARBA00022771"/>
    </source>
</evidence>
<sequence length="180" mass="18786">MNESPTVAGPCLAGPLAMGGENEAESRQGPADRANGESRLNLLDTCGVCGQHIQSRRPKLLPCLHSLCQRCLPSPHRYLMLPPPAAPSPGGGGCCGPKDPPLPPPPPLLQPSSAPSSPVSAPPSPLHCNPVGVVRCPICGQECAERHIIDNIFVKDTTEVPSSTVEKSNQVCVCRCFGDS</sequence>
<accession>A0A6J1WD14</accession>
<reference evidence="6" key="1">
    <citation type="submission" date="2025-08" db="UniProtKB">
        <authorList>
            <consortium name="RefSeq"/>
        </authorList>
    </citation>
    <scope>IDENTIFICATION</scope>
</reference>
<dbReference type="KEGG" id="nss:113432829"/>
<proteinExistence type="predicted"/>
<dbReference type="RefSeq" id="XP_026550833.1">
    <property type="nucleotide sequence ID" value="XM_026695048.1"/>
</dbReference>
<evidence type="ECO:0000256" key="4">
    <source>
        <dbReference type="SAM" id="MobiDB-lite"/>
    </source>
</evidence>
<feature type="compositionally biased region" description="Low complexity" evidence="4">
    <location>
        <begin position="110"/>
        <end position="119"/>
    </location>
</feature>
<dbReference type="Proteomes" id="UP000504612">
    <property type="component" value="Unplaced"/>
</dbReference>
<evidence type="ECO:0000256" key="3">
    <source>
        <dbReference type="ARBA" id="ARBA00022833"/>
    </source>
</evidence>
<dbReference type="InterPro" id="IPR017907">
    <property type="entry name" value="Znf_RING_CS"/>
</dbReference>
<name>A0A6J1WD14_9SAUR</name>
<organism evidence="5 6">
    <name type="scientific">Notechis scutatus</name>
    <name type="common">mainland tiger snake</name>
    <dbReference type="NCBI Taxonomy" id="8663"/>
    <lineage>
        <taxon>Eukaryota</taxon>
        <taxon>Metazoa</taxon>
        <taxon>Chordata</taxon>
        <taxon>Craniata</taxon>
        <taxon>Vertebrata</taxon>
        <taxon>Euteleostomi</taxon>
        <taxon>Lepidosauria</taxon>
        <taxon>Squamata</taxon>
        <taxon>Bifurcata</taxon>
        <taxon>Unidentata</taxon>
        <taxon>Episquamata</taxon>
        <taxon>Toxicofera</taxon>
        <taxon>Serpentes</taxon>
        <taxon>Colubroidea</taxon>
        <taxon>Elapidae</taxon>
        <taxon>Hydrophiinae</taxon>
        <taxon>Notechis</taxon>
    </lineage>
</organism>
<evidence type="ECO:0000313" key="5">
    <source>
        <dbReference type="Proteomes" id="UP000504612"/>
    </source>
</evidence>
<keyword evidence="5" id="KW-1185">Reference proteome</keyword>
<dbReference type="Gene3D" id="3.30.40.10">
    <property type="entry name" value="Zinc/RING finger domain, C3HC4 (zinc finger)"/>
    <property type="match status" value="1"/>
</dbReference>
<evidence type="ECO:0000313" key="6">
    <source>
        <dbReference type="RefSeq" id="XP_026550833.1"/>
    </source>
</evidence>
<evidence type="ECO:0000256" key="1">
    <source>
        <dbReference type="ARBA" id="ARBA00022723"/>
    </source>
</evidence>
<protein>
    <submittedName>
        <fullName evidence="6">Transcription intermediary factor 1-alpha-like</fullName>
    </submittedName>
</protein>
<gene>
    <name evidence="6" type="primary">LOC113432829</name>
</gene>
<dbReference type="SUPFAM" id="SSF57850">
    <property type="entry name" value="RING/U-box"/>
    <property type="match status" value="1"/>
</dbReference>
<dbReference type="AlphaFoldDB" id="A0A6J1WD14"/>
<feature type="compositionally biased region" description="Pro residues" evidence="4">
    <location>
        <begin position="98"/>
        <end position="109"/>
    </location>
</feature>
<feature type="region of interest" description="Disordered" evidence="4">
    <location>
        <begin position="1"/>
        <end position="36"/>
    </location>
</feature>